<dbReference type="NCBIfam" id="NF003952">
    <property type="entry name" value="PRK05450.1-5"/>
    <property type="match status" value="1"/>
</dbReference>
<dbReference type="NCBIfam" id="NF003950">
    <property type="entry name" value="PRK05450.1-3"/>
    <property type="match status" value="1"/>
</dbReference>
<evidence type="ECO:0000256" key="2">
    <source>
        <dbReference type="ARBA" id="ARBA00022679"/>
    </source>
</evidence>
<dbReference type="GO" id="GO:0005829">
    <property type="term" value="C:cytosol"/>
    <property type="evidence" value="ECO:0007669"/>
    <property type="project" value="TreeGrafter"/>
</dbReference>
<dbReference type="GO" id="GO:0033468">
    <property type="term" value="P:CMP-keto-3-deoxy-D-manno-octulosonic acid biosynthetic process"/>
    <property type="evidence" value="ECO:0007669"/>
    <property type="project" value="UniProtKB-UniRule"/>
</dbReference>
<comment type="caution">
    <text evidence="6">The sequence shown here is derived from an EMBL/GenBank/DDBJ whole genome shotgun (WGS) entry which is preliminary data.</text>
</comment>
<dbReference type="AlphaFoldDB" id="A0A6M1RKP9"/>
<accession>A0A6M1RKP9</accession>
<dbReference type="CDD" id="cd02517">
    <property type="entry name" value="CMP-KDO-Synthetase"/>
    <property type="match status" value="1"/>
</dbReference>
<evidence type="ECO:0000256" key="4">
    <source>
        <dbReference type="ARBA" id="ARBA00022985"/>
    </source>
</evidence>
<dbReference type="PANTHER" id="PTHR42866:SF2">
    <property type="entry name" value="3-DEOXY-MANNO-OCTULOSONATE CYTIDYLYLTRANSFERASE, MITOCHONDRIAL"/>
    <property type="match status" value="1"/>
</dbReference>
<comment type="function">
    <text evidence="5">Activates KDO (a required 8-carbon sugar) for incorporation into bacterial lipopolysaccharide in Gram-negative bacteria.</text>
</comment>
<dbReference type="InterPro" id="IPR029044">
    <property type="entry name" value="Nucleotide-diphossugar_trans"/>
</dbReference>
<dbReference type="InterPro" id="IPR004528">
    <property type="entry name" value="KdsB"/>
</dbReference>
<dbReference type="FunFam" id="3.90.550.10:FF:000011">
    <property type="entry name" value="3-deoxy-manno-octulosonate cytidylyltransferase"/>
    <property type="match status" value="1"/>
</dbReference>
<evidence type="ECO:0000313" key="6">
    <source>
        <dbReference type="EMBL" id="NGO40346.1"/>
    </source>
</evidence>
<dbReference type="HAMAP" id="MF_00057">
    <property type="entry name" value="KdsB"/>
    <property type="match status" value="1"/>
</dbReference>
<dbReference type="EMBL" id="JAAKYA010000087">
    <property type="protein sequence ID" value="NGO40346.1"/>
    <property type="molecule type" value="Genomic_DNA"/>
</dbReference>
<proteinExistence type="inferred from homology"/>
<gene>
    <name evidence="5 6" type="primary">kdsB</name>
    <name evidence="6" type="ORF">G4L39_13205</name>
</gene>
<dbReference type="Gene3D" id="3.90.550.10">
    <property type="entry name" value="Spore Coat Polysaccharide Biosynthesis Protein SpsA, Chain A"/>
    <property type="match status" value="1"/>
</dbReference>
<dbReference type="GO" id="GO:0009103">
    <property type="term" value="P:lipopolysaccharide biosynthetic process"/>
    <property type="evidence" value="ECO:0007669"/>
    <property type="project" value="UniProtKB-UniRule"/>
</dbReference>
<name>A0A6M1RKP9_9BACT</name>
<keyword evidence="3 5" id="KW-0548">Nucleotidyltransferase</keyword>
<evidence type="ECO:0000313" key="7">
    <source>
        <dbReference type="Proteomes" id="UP000477311"/>
    </source>
</evidence>
<dbReference type="EC" id="2.7.7.38" evidence="5"/>
<dbReference type="InterPro" id="IPR003329">
    <property type="entry name" value="Cytidylyl_trans"/>
</dbReference>
<evidence type="ECO:0000256" key="5">
    <source>
        <dbReference type="HAMAP-Rule" id="MF_00057"/>
    </source>
</evidence>
<comment type="subcellular location">
    <subcellularLocation>
        <location evidence="5">Cytoplasm</location>
    </subcellularLocation>
    <subcellularLocation>
        <location evidence="1">Membrane</location>
    </subcellularLocation>
</comment>
<keyword evidence="7" id="KW-1185">Reference proteome</keyword>
<reference evidence="6 7" key="1">
    <citation type="submission" date="2020-02" db="EMBL/GenBank/DDBJ databases">
        <title>Draft genome sequence of Limisphaera ngatamarikiensis NGM72.4T, a thermophilic Verrucomicrobia grouped in subdivision 3.</title>
        <authorList>
            <person name="Carere C.R."/>
            <person name="Steen J."/>
            <person name="Hugenholtz P."/>
            <person name="Stott M.B."/>
        </authorList>
    </citation>
    <scope>NUCLEOTIDE SEQUENCE [LARGE SCALE GENOMIC DNA]</scope>
    <source>
        <strain evidence="6 7">NGM72.4</strain>
    </source>
</reference>
<dbReference type="NCBIfam" id="NF009905">
    <property type="entry name" value="PRK13368.1"/>
    <property type="match status" value="1"/>
</dbReference>
<sequence>MKIVGIIPARYGSTRFPGKPLARIAGKPLLEHVVERARQARRLAEVIVATDDARIARVAEGFCRVEMTRSDHPSGTDRVAEVAGRVDCEGVVNIQGDEPLVDPAAIDAVAAALEEAEMSTAAAPLRQPEDLRNPNVVKVVVSRSGRALYFSRHPIPFVRDVAEGSASEVLARFGFLRHLGLYGYRRATLLRLVQWPVSALEAAEKLEQLRALENDVTIRVVEVATAGIGVDVPEDVARVEALLAGVGVAGGGAGQAVEES</sequence>
<dbReference type="Proteomes" id="UP000477311">
    <property type="component" value="Unassembled WGS sequence"/>
</dbReference>
<comment type="catalytic activity">
    <reaction evidence="5">
        <text>3-deoxy-alpha-D-manno-oct-2-ulosonate + CTP = CMP-3-deoxy-beta-D-manno-octulosonate + diphosphate</text>
        <dbReference type="Rhea" id="RHEA:23448"/>
        <dbReference type="ChEBI" id="CHEBI:33019"/>
        <dbReference type="ChEBI" id="CHEBI:37563"/>
        <dbReference type="ChEBI" id="CHEBI:85986"/>
        <dbReference type="ChEBI" id="CHEBI:85987"/>
        <dbReference type="EC" id="2.7.7.38"/>
    </reaction>
</comment>
<dbReference type="Pfam" id="PF02348">
    <property type="entry name" value="CTP_transf_3"/>
    <property type="match status" value="1"/>
</dbReference>
<dbReference type="RefSeq" id="WP_165108857.1">
    <property type="nucleotide sequence ID" value="NZ_JAAKYA010000087.1"/>
</dbReference>
<comment type="similarity">
    <text evidence="5">Belongs to the KdsB family.</text>
</comment>
<evidence type="ECO:0000256" key="1">
    <source>
        <dbReference type="ARBA" id="ARBA00004370"/>
    </source>
</evidence>
<protein>
    <recommendedName>
        <fullName evidence="5">3-deoxy-manno-octulosonate cytidylyltransferase</fullName>
        <ecNumber evidence="5">2.7.7.38</ecNumber>
    </recommendedName>
    <alternativeName>
        <fullName evidence="5">CMP-2-keto-3-deoxyoctulosonic acid synthase</fullName>
        <shortName evidence="5">CKS</shortName>
        <shortName evidence="5">CMP-KDO synthase</shortName>
    </alternativeName>
</protein>
<dbReference type="GO" id="GO:0016020">
    <property type="term" value="C:membrane"/>
    <property type="evidence" value="ECO:0007669"/>
    <property type="project" value="UniProtKB-SubCell"/>
</dbReference>
<dbReference type="GO" id="GO:0008690">
    <property type="term" value="F:3-deoxy-manno-octulosonate cytidylyltransferase activity"/>
    <property type="evidence" value="ECO:0007669"/>
    <property type="project" value="UniProtKB-UniRule"/>
</dbReference>
<keyword evidence="5" id="KW-0963">Cytoplasm</keyword>
<keyword evidence="4 5" id="KW-0448">Lipopolysaccharide biosynthesis</keyword>
<evidence type="ECO:0000256" key="3">
    <source>
        <dbReference type="ARBA" id="ARBA00022695"/>
    </source>
</evidence>
<dbReference type="UniPathway" id="UPA00358">
    <property type="reaction ID" value="UER00476"/>
</dbReference>
<dbReference type="PANTHER" id="PTHR42866">
    <property type="entry name" value="3-DEOXY-MANNO-OCTULOSONATE CYTIDYLYLTRANSFERASE"/>
    <property type="match status" value="1"/>
</dbReference>
<dbReference type="SUPFAM" id="SSF53448">
    <property type="entry name" value="Nucleotide-diphospho-sugar transferases"/>
    <property type="match status" value="1"/>
</dbReference>
<keyword evidence="2 5" id="KW-0808">Transferase</keyword>
<dbReference type="NCBIfam" id="TIGR00466">
    <property type="entry name" value="kdsB"/>
    <property type="match status" value="1"/>
</dbReference>
<organism evidence="6 7">
    <name type="scientific">Limisphaera ngatamarikiensis</name>
    <dbReference type="NCBI Taxonomy" id="1324935"/>
    <lineage>
        <taxon>Bacteria</taxon>
        <taxon>Pseudomonadati</taxon>
        <taxon>Verrucomicrobiota</taxon>
        <taxon>Verrucomicrobiia</taxon>
        <taxon>Limisphaerales</taxon>
        <taxon>Limisphaeraceae</taxon>
        <taxon>Limisphaera</taxon>
    </lineage>
</organism>
<comment type="pathway">
    <text evidence="5">Nucleotide-sugar biosynthesis; CMP-3-deoxy-D-manno-octulosonate biosynthesis; CMP-3-deoxy-D-manno-octulosonate from 3-deoxy-D-manno-octulosonate and CTP: step 1/1.</text>
</comment>